<comment type="similarity">
    <text evidence="2 7">Belongs to the FPP/GGPP synthase family.</text>
</comment>
<keyword evidence="4" id="KW-0479">Metal-binding</keyword>
<dbReference type="CDD" id="cd00685">
    <property type="entry name" value="Trans_IPPS_HT"/>
    <property type="match status" value="1"/>
</dbReference>
<dbReference type="InterPro" id="IPR053378">
    <property type="entry name" value="Prenyl_diphosphate_synthase"/>
</dbReference>
<evidence type="ECO:0000313" key="9">
    <source>
        <dbReference type="Proteomes" id="UP001519343"/>
    </source>
</evidence>
<comment type="caution">
    <text evidence="8">The sequence shown here is derived from an EMBL/GenBank/DDBJ whole genome shotgun (WGS) entry which is preliminary data.</text>
</comment>
<evidence type="ECO:0000256" key="6">
    <source>
        <dbReference type="ARBA" id="ARBA00023229"/>
    </source>
</evidence>
<organism evidence="8 9">
    <name type="scientific">Ammoniphilus resinae</name>
    <dbReference type="NCBI Taxonomy" id="861532"/>
    <lineage>
        <taxon>Bacteria</taxon>
        <taxon>Bacillati</taxon>
        <taxon>Bacillota</taxon>
        <taxon>Bacilli</taxon>
        <taxon>Bacillales</taxon>
        <taxon>Paenibacillaceae</taxon>
        <taxon>Aneurinibacillus group</taxon>
        <taxon>Ammoniphilus</taxon>
    </lineage>
</organism>
<dbReference type="InterPro" id="IPR033749">
    <property type="entry name" value="Polyprenyl_synt_CS"/>
</dbReference>
<evidence type="ECO:0000313" key="8">
    <source>
        <dbReference type="EMBL" id="MBP1934191.1"/>
    </source>
</evidence>
<evidence type="ECO:0000256" key="7">
    <source>
        <dbReference type="RuleBase" id="RU004466"/>
    </source>
</evidence>
<dbReference type="Pfam" id="PF00348">
    <property type="entry name" value="polyprenyl_synt"/>
    <property type="match status" value="1"/>
</dbReference>
<keyword evidence="6" id="KW-0414">Isoprene biosynthesis</keyword>
<dbReference type="GO" id="GO:0004337">
    <property type="term" value="F:(2E,6E)-farnesyl diphosphate synthase activity"/>
    <property type="evidence" value="ECO:0007669"/>
    <property type="project" value="UniProtKB-EC"/>
</dbReference>
<dbReference type="NCBIfam" id="NF045485">
    <property type="entry name" value="FPPsyn"/>
    <property type="match status" value="1"/>
</dbReference>
<name>A0ABS4GV96_9BACL</name>
<comment type="cofactor">
    <cofactor evidence="1">
        <name>Mg(2+)</name>
        <dbReference type="ChEBI" id="CHEBI:18420"/>
    </cofactor>
</comment>
<dbReference type="GO" id="GO:0004161">
    <property type="term" value="F:dimethylallyltranstransferase activity"/>
    <property type="evidence" value="ECO:0007669"/>
    <property type="project" value="UniProtKB-EC"/>
</dbReference>
<dbReference type="EMBL" id="JAGGKT010000017">
    <property type="protein sequence ID" value="MBP1934191.1"/>
    <property type="molecule type" value="Genomic_DNA"/>
</dbReference>
<reference evidence="8 9" key="1">
    <citation type="submission" date="2021-03" db="EMBL/GenBank/DDBJ databases">
        <title>Genomic Encyclopedia of Type Strains, Phase IV (KMG-IV): sequencing the most valuable type-strain genomes for metagenomic binning, comparative biology and taxonomic classification.</title>
        <authorList>
            <person name="Goeker M."/>
        </authorList>
    </citation>
    <scope>NUCLEOTIDE SEQUENCE [LARGE SCALE GENOMIC DNA]</scope>
    <source>
        <strain evidence="8 9">DSM 24738</strain>
    </source>
</reference>
<dbReference type="SFLD" id="SFLDS00005">
    <property type="entry name" value="Isoprenoid_Synthase_Type_I"/>
    <property type="match status" value="1"/>
</dbReference>
<accession>A0ABS4GV96</accession>
<dbReference type="EC" id="2.5.1.10" evidence="8"/>
<keyword evidence="9" id="KW-1185">Reference proteome</keyword>
<dbReference type="PANTHER" id="PTHR43281:SF1">
    <property type="entry name" value="FARNESYL DIPHOSPHATE SYNTHASE"/>
    <property type="match status" value="1"/>
</dbReference>
<dbReference type="SFLD" id="SFLDG01017">
    <property type="entry name" value="Polyprenyl_Transferase_Like"/>
    <property type="match status" value="1"/>
</dbReference>
<keyword evidence="5" id="KW-0460">Magnesium</keyword>
<dbReference type="RefSeq" id="WP_209812192.1">
    <property type="nucleotide sequence ID" value="NZ_JAGGKT010000017.1"/>
</dbReference>
<evidence type="ECO:0000256" key="3">
    <source>
        <dbReference type="ARBA" id="ARBA00022679"/>
    </source>
</evidence>
<evidence type="ECO:0000256" key="4">
    <source>
        <dbReference type="ARBA" id="ARBA00022723"/>
    </source>
</evidence>
<dbReference type="Gene3D" id="1.10.600.10">
    <property type="entry name" value="Farnesyl Diphosphate Synthase"/>
    <property type="match status" value="1"/>
</dbReference>
<dbReference type="SUPFAM" id="SSF48576">
    <property type="entry name" value="Terpenoid synthases"/>
    <property type="match status" value="1"/>
</dbReference>
<dbReference type="EC" id="2.5.1.29" evidence="8"/>
<evidence type="ECO:0000256" key="2">
    <source>
        <dbReference type="ARBA" id="ARBA00006706"/>
    </source>
</evidence>
<sequence>MNRSLDIQQYLQEKLKWIESALPSFITRDNVPDRLLQSMEYSLYAGGKRIRPILILTTMEAFGKDPETGLAAACAVEMIHTYSLIHDDLPAMDDDDFRRGKPTNHKVFDEGTAILAGDGLLTDAFRTLCTLSDKGVAPKTIVQLVSELSYYAGPRGMVGGQMADLQGEGKHLGLPELQYIHQHKTADLLIFCLRAGGLLSGATPEQLEHLTTFGRNVGLAFQIQDDILDIYGDEAKLGKPVGSDEANEKSTYPSLIGLEKSKELLESLVAEAKESLVKADIACDTLNQIADFIIKRES</sequence>
<dbReference type="EC" id="2.5.1.1" evidence="8"/>
<evidence type="ECO:0000256" key="5">
    <source>
        <dbReference type="ARBA" id="ARBA00022842"/>
    </source>
</evidence>
<dbReference type="PANTHER" id="PTHR43281">
    <property type="entry name" value="FARNESYL DIPHOSPHATE SYNTHASE"/>
    <property type="match status" value="1"/>
</dbReference>
<dbReference type="Proteomes" id="UP001519343">
    <property type="component" value="Unassembled WGS sequence"/>
</dbReference>
<dbReference type="InterPro" id="IPR008949">
    <property type="entry name" value="Isoprenoid_synthase_dom_sf"/>
</dbReference>
<dbReference type="InterPro" id="IPR000092">
    <property type="entry name" value="Polyprenyl_synt"/>
</dbReference>
<evidence type="ECO:0000256" key="1">
    <source>
        <dbReference type="ARBA" id="ARBA00001946"/>
    </source>
</evidence>
<dbReference type="PROSITE" id="PS00444">
    <property type="entry name" value="POLYPRENYL_SYNTHASE_2"/>
    <property type="match status" value="1"/>
</dbReference>
<keyword evidence="3 7" id="KW-0808">Transferase</keyword>
<protein>
    <submittedName>
        <fullName evidence="8">Geranylgeranyl diphosphate synthase type II</fullName>
        <ecNumber evidence="8">2.5.1.1</ecNumber>
        <ecNumber evidence="8">2.5.1.10</ecNumber>
        <ecNumber evidence="8">2.5.1.29</ecNumber>
    </submittedName>
</protein>
<dbReference type="GO" id="GO:0004311">
    <property type="term" value="F:geranylgeranyl diphosphate synthase activity"/>
    <property type="evidence" value="ECO:0007669"/>
    <property type="project" value="UniProtKB-EC"/>
</dbReference>
<dbReference type="PROSITE" id="PS00723">
    <property type="entry name" value="POLYPRENYL_SYNTHASE_1"/>
    <property type="match status" value="1"/>
</dbReference>
<gene>
    <name evidence="8" type="ORF">J2Z37_004210</name>
</gene>
<proteinExistence type="inferred from homology"/>